<sequence length="189" mass="21777">MIIRPRRVKRNREDRLAELREQYKKQIGRLRIFLLLECAPLVVNPLEIADEAFERAFSQPDKTFTYCDIRKIAEEIVREKRTQAGRRTYAKYKLEEVFDEYLTEDLQPVRHVLQAIDCLSLGERRAVEAELIHLLTCDGLVEAVGGAAATRRVQKSRGLAKLAQANVNLELLEPFFIPLRGERSGKQDG</sequence>
<gene>
    <name evidence="1" type="ORF">GCM10023323_75620</name>
</gene>
<keyword evidence="2" id="KW-1185">Reference proteome</keyword>
<reference evidence="2" key="1">
    <citation type="journal article" date="2019" name="Int. J. Syst. Evol. Microbiol.">
        <title>The Global Catalogue of Microorganisms (GCM) 10K type strain sequencing project: providing services to taxonomists for standard genome sequencing and annotation.</title>
        <authorList>
            <consortium name="The Broad Institute Genomics Platform"/>
            <consortium name="The Broad Institute Genome Sequencing Center for Infectious Disease"/>
            <person name="Wu L."/>
            <person name="Ma J."/>
        </authorList>
    </citation>
    <scope>NUCLEOTIDE SEQUENCE [LARGE SCALE GENOMIC DNA]</scope>
    <source>
        <strain evidence="2">JCM 18306</strain>
    </source>
</reference>
<protein>
    <submittedName>
        <fullName evidence="1">Uncharacterized protein</fullName>
    </submittedName>
</protein>
<evidence type="ECO:0000313" key="2">
    <source>
        <dbReference type="Proteomes" id="UP001499878"/>
    </source>
</evidence>
<name>A0ABP9THQ4_9ACTN</name>
<evidence type="ECO:0000313" key="1">
    <source>
        <dbReference type="EMBL" id="GAA5217678.1"/>
    </source>
</evidence>
<dbReference type="EMBL" id="BAABJR010000034">
    <property type="protein sequence ID" value="GAA5217678.1"/>
    <property type="molecule type" value="Genomic_DNA"/>
</dbReference>
<dbReference type="Proteomes" id="UP001499878">
    <property type="component" value="Unassembled WGS sequence"/>
</dbReference>
<proteinExistence type="predicted"/>
<dbReference type="RefSeq" id="WP_345638659.1">
    <property type="nucleotide sequence ID" value="NZ_BAABJR010000034.1"/>
</dbReference>
<organism evidence="1 2">
    <name type="scientific">Streptomyces thinghirensis</name>
    <dbReference type="NCBI Taxonomy" id="551547"/>
    <lineage>
        <taxon>Bacteria</taxon>
        <taxon>Bacillati</taxon>
        <taxon>Actinomycetota</taxon>
        <taxon>Actinomycetes</taxon>
        <taxon>Kitasatosporales</taxon>
        <taxon>Streptomycetaceae</taxon>
        <taxon>Streptomyces</taxon>
    </lineage>
</organism>
<accession>A0ABP9THQ4</accession>
<comment type="caution">
    <text evidence="1">The sequence shown here is derived from an EMBL/GenBank/DDBJ whole genome shotgun (WGS) entry which is preliminary data.</text>
</comment>